<proteinExistence type="predicted"/>
<feature type="transmembrane region" description="Helical" evidence="1">
    <location>
        <begin position="12"/>
        <end position="28"/>
    </location>
</feature>
<accession>A0A0F9V891</accession>
<reference evidence="2" key="1">
    <citation type="journal article" date="2015" name="Nature">
        <title>Complex archaea that bridge the gap between prokaryotes and eukaryotes.</title>
        <authorList>
            <person name="Spang A."/>
            <person name="Saw J.H."/>
            <person name="Jorgensen S.L."/>
            <person name="Zaremba-Niedzwiedzka K."/>
            <person name="Martijn J."/>
            <person name="Lind A.E."/>
            <person name="van Eijk R."/>
            <person name="Schleper C."/>
            <person name="Guy L."/>
            <person name="Ettema T.J."/>
        </authorList>
    </citation>
    <scope>NUCLEOTIDE SEQUENCE</scope>
</reference>
<keyword evidence="1" id="KW-1133">Transmembrane helix</keyword>
<name>A0A0F9V891_9ZZZZ</name>
<evidence type="ECO:0000313" key="2">
    <source>
        <dbReference type="EMBL" id="KKN95927.1"/>
    </source>
</evidence>
<keyword evidence="1" id="KW-0812">Transmembrane</keyword>
<comment type="caution">
    <text evidence="2">The sequence shown here is derived from an EMBL/GenBank/DDBJ whole genome shotgun (WGS) entry which is preliminary data.</text>
</comment>
<dbReference type="AlphaFoldDB" id="A0A0F9V891"/>
<keyword evidence="1" id="KW-0472">Membrane</keyword>
<organism evidence="2">
    <name type="scientific">marine sediment metagenome</name>
    <dbReference type="NCBI Taxonomy" id="412755"/>
    <lineage>
        <taxon>unclassified sequences</taxon>
        <taxon>metagenomes</taxon>
        <taxon>ecological metagenomes</taxon>
    </lineage>
</organism>
<gene>
    <name evidence="2" type="ORF">LCGC14_0171620</name>
</gene>
<protein>
    <submittedName>
        <fullName evidence="2">Uncharacterized protein</fullName>
    </submittedName>
</protein>
<dbReference type="EMBL" id="LAZR01000067">
    <property type="protein sequence ID" value="KKN95927.1"/>
    <property type="molecule type" value="Genomic_DNA"/>
</dbReference>
<sequence>MKRLLKTKLSSVALIFIATGVILILPNLS</sequence>
<evidence type="ECO:0000256" key="1">
    <source>
        <dbReference type="SAM" id="Phobius"/>
    </source>
</evidence>